<name>A0A1J1HVZ7_9DIPT</name>
<gene>
    <name evidence="1" type="ORF">CLUMA_CG005829</name>
</gene>
<keyword evidence="2" id="KW-1185">Reference proteome</keyword>
<evidence type="ECO:0000313" key="1">
    <source>
        <dbReference type="EMBL" id="CRK92240.1"/>
    </source>
</evidence>
<sequence length="83" mass="9480">MLISTSQPFFSMLYKLSQELHCVVNNNPSAMSSSSSTSSSSKCFPPYNFRLTFLHCYLEEKQVVSSIEWFLSDATHHHHHLGL</sequence>
<dbReference type="AlphaFoldDB" id="A0A1J1HVZ7"/>
<dbReference type="EMBL" id="CVRI01000024">
    <property type="protein sequence ID" value="CRK92240.1"/>
    <property type="molecule type" value="Genomic_DNA"/>
</dbReference>
<protein>
    <submittedName>
        <fullName evidence="1">CLUMA_CG005829, isoform A</fullName>
    </submittedName>
</protein>
<organism evidence="1 2">
    <name type="scientific">Clunio marinus</name>
    <dbReference type="NCBI Taxonomy" id="568069"/>
    <lineage>
        <taxon>Eukaryota</taxon>
        <taxon>Metazoa</taxon>
        <taxon>Ecdysozoa</taxon>
        <taxon>Arthropoda</taxon>
        <taxon>Hexapoda</taxon>
        <taxon>Insecta</taxon>
        <taxon>Pterygota</taxon>
        <taxon>Neoptera</taxon>
        <taxon>Endopterygota</taxon>
        <taxon>Diptera</taxon>
        <taxon>Nematocera</taxon>
        <taxon>Chironomoidea</taxon>
        <taxon>Chironomidae</taxon>
        <taxon>Clunio</taxon>
    </lineage>
</organism>
<evidence type="ECO:0000313" key="2">
    <source>
        <dbReference type="Proteomes" id="UP000183832"/>
    </source>
</evidence>
<accession>A0A1J1HVZ7</accession>
<reference evidence="1 2" key="1">
    <citation type="submission" date="2015-04" db="EMBL/GenBank/DDBJ databases">
        <authorList>
            <person name="Syromyatnikov M.Y."/>
            <person name="Popov V.N."/>
        </authorList>
    </citation>
    <scope>NUCLEOTIDE SEQUENCE [LARGE SCALE GENOMIC DNA]</scope>
</reference>
<dbReference type="Proteomes" id="UP000183832">
    <property type="component" value="Unassembled WGS sequence"/>
</dbReference>
<proteinExistence type="predicted"/>